<name>A0A433Q546_9FUNG</name>
<dbReference type="EMBL" id="RBNJ01014630">
    <property type="protein sequence ID" value="RUS24898.1"/>
    <property type="molecule type" value="Genomic_DNA"/>
</dbReference>
<evidence type="ECO:0000313" key="2">
    <source>
        <dbReference type="Proteomes" id="UP000274822"/>
    </source>
</evidence>
<evidence type="ECO:0008006" key="3">
    <source>
        <dbReference type="Google" id="ProtNLM"/>
    </source>
</evidence>
<dbReference type="Gene3D" id="3.40.50.150">
    <property type="entry name" value="Vaccinia Virus protein VP39"/>
    <property type="match status" value="1"/>
</dbReference>
<organism evidence="1 2">
    <name type="scientific">Jimgerdemannia flammicorona</name>
    <dbReference type="NCBI Taxonomy" id="994334"/>
    <lineage>
        <taxon>Eukaryota</taxon>
        <taxon>Fungi</taxon>
        <taxon>Fungi incertae sedis</taxon>
        <taxon>Mucoromycota</taxon>
        <taxon>Mucoromycotina</taxon>
        <taxon>Endogonomycetes</taxon>
        <taxon>Endogonales</taxon>
        <taxon>Endogonaceae</taxon>
        <taxon>Jimgerdemannia</taxon>
    </lineage>
</organism>
<comment type="caution">
    <text evidence="1">The sequence shown here is derived from an EMBL/GenBank/DDBJ whole genome shotgun (WGS) entry which is preliminary data.</text>
</comment>
<proteinExistence type="predicted"/>
<sequence>MIRLFELIVPDRNILSSAEHCLQEGALILDVGCGPGTWVLFDGIDMVIHGLADAFYALQDVATEYPEIEFVGLDVNSIFPETIKPPNATFIRANILSGLPFEDDTFDLVHMKQMNLGM</sequence>
<reference evidence="1 2" key="1">
    <citation type="journal article" date="2018" name="New Phytol.">
        <title>Phylogenomics of Endogonaceae and evolution of mycorrhizas within Mucoromycota.</title>
        <authorList>
            <person name="Chang Y."/>
            <person name="Desiro A."/>
            <person name="Na H."/>
            <person name="Sandor L."/>
            <person name="Lipzen A."/>
            <person name="Clum A."/>
            <person name="Barry K."/>
            <person name="Grigoriev I.V."/>
            <person name="Martin F.M."/>
            <person name="Stajich J.E."/>
            <person name="Smith M.E."/>
            <person name="Bonito G."/>
            <person name="Spatafora J.W."/>
        </authorList>
    </citation>
    <scope>NUCLEOTIDE SEQUENCE [LARGE SCALE GENOMIC DNA]</scope>
    <source>
        <strain evidence="1 2">AD002</strain>
    </source>
</reference>
<dbReference type="CDD" id="cd02440">
    <property type="entry name" value="AdoMet_MTases"/>
    <property type="match status" value="1"/>
</dbReference>
<protein>
    <recommendedName>
        <fullName evidence="3">Methyltransferase domain-containing protein</fullName>
    </recommendedName>
</protein>
<dbReference type="AlphaFoldDB" id="A0A433Q546"/>
<dbReference type="Proteomes" id="UP000274822">
    <property type="component" value="Unassembled WGS sequence"/>
</dbReference>
<dbReference type="InterPro" id="IPR029063">
    <property type="entry name" value="SAM-dependent_MTases_sf"/>
</dbReference>
<accession>A0A433Q546</accession>
<dbReference type="SUPFAM" id="SSF53335">
    <property type="entry name" value="S-adenosyl-L-methionine-dependent methyltransferases"/>
    <property type="match status" value="1"/>
</dbReference>
<keyword evidence="2" id="KW-1185">Reference proteome</keyword>
<gene>
    <name evidence="1" type="ORF">BC938DRAFT_472931</name>
</gene>
<evidence type="ECO:0000313" key="1">
    <source>
        <dbReference type="EMBL" id="RUS24898.1"/>
    </source>
</evidence>